<keyword evidence="2" id="KW-1133">Transmembrane helix</keyword>
<sequence length="312" mass="32358">MSMTTPPGWYPDPGQTPQLPPQERWWDGTAWTSHTRPGAGTVTGTAGQPGPNGKGAGRGPLVAGILGAVVLTAALAVGGVLLLGGGSDEEKPEAARSSSSPDGSKGKGESAPPEDEDSPSDPPSDAPSPIPRVARDPLLGIGLTVPEGWQRANDHNAAALSKSAYRCPADSAGKKCVRGGGFIKETRGSWSDDDELRELTEAQVAKNAKASYPKKSYGGITSHKVVESGAVTVAGEKGYRVRWRVKNKLKPDAYVEAVVFRSPESSASTLVLWSSVDIADAEDASPVSVLDDLRKGVVATGTGQDEGPRKTV</sequence>
<feature type="domain" description="DUF2510" evidence="3">
    <location>
        <begin position="7"/>
        <end position="39"/>
    </location>
</feature>
<feature type="compositionally biased region" description="Pro residues" evidence="1">
    <location>
        <begin position="120"/>
        <end position="130"/>
    </location>
</feature>
<feature type="region of interest" description="Disordered" evidence="1">
    <location>
        <begin position="1"/>
        <end position="55"/>
    </location>
</feature>
<dbReference type="EMBL" id="JAFFZN010000006">
    <property type="protein sequence ID" value="MBO8185721.1"/>
    <property type="molecule type" value="Genomic_DNA"/>
</dbReference>
<accession>A0ABS3WS76</accession>
<proteinExistence type="predicted"/>
<dbReference type="InterPro" id="IPR018929">
    <property type="entry name" value="DUF2510"/>
</dbReference>
<keyword evidence="2" id="KW-0472">Membrane</keyword>
<gene>
    <name evidence="4" type="ORF">JW592_09625</name>
</gene>
<keyword evidence="5" id="KW-1185">Reference proteome</keyword>
<evidence type="ECO:0000259" key="3">
    <source>
        <dbReference type="Pfam" id="PF10708"/>
    </source>
</evidence>
<comment type="caution">
    <text evidence="4">The sequence shown here is derived from an EMBL/GenBank/DDBJ whole genome shotgun (WGS) entry which is preliminary data.</text>
</comment>
<organism evidence="4 5">
    <name type="scientific">Streptomyces spirodelae</name>
    <dbReference type="NCBI Taxonomy" id="2812904"/>
    <lineage>
        <taxon>Bacteria</taxon>
        <taxon>Bacillati</taxon>
        <taxon>Actinomycetota</taxon>
        <taxon>Actinomycetes</taxon>
        <taxon>Kitasatosporales</taxon>
        <taxon>Streptomycetaceae</taxon>
        <taxon>Streptomyces</taxon>
    </lineage>
</organism>
<keyword evidence="2" id="KW-0812">Transmembrane</keyword>
<evidence type="ECO:0000313" key="4">
    <source>
        <dbReference type="EMBL" id="MBO8185721.1"/>
    </source>
</evidence>
<dbReference type="Pfam" id="PF10708">
    <property type="entry name" value="DUF2510"/>
    <property type="match status" value="1"/>
</dbReference>
<feature type="transmembrane region" description="Helical" evidence="2">
    <location>
        <begin position="61"/>
        <end position="83"/>
    </location>
</feature>
<protein>
    <submittedName>
        <fullName evidence="4">DUF2510 domain-containing protein</fullName>
    </submittedName>
</protein>
<evidence type="ECO:0000313" key="5">
    <source>
        <dbReference type="Proteomes" id="UP001518976"/>
    </source>
</evidence>
<evidence type="ECO:0000256" key="2">
    <source>
        <dbReference type="SAM" id="Phobius"/>
    </source>
</evidence>
<dbReference type="Proteomes" id="UP001518976">
    <property type="component" value="Unassembled WGS sequence"/>
</dbReference>
<feature type="region of interest" description="Disordered" evidence="1">
    <location>
        <begin position="85"/>
        <end position="134"/>
    </location>
</feature>
<name>A0ABS3WS76_9ACTN</name>
<evidence type="ECO:0000256" key="1">
    <source>
        <dbReference type="SAM" id="MobiDB-lite"/>
    </source>
</evidence>
<reference evidence="4 5" key="1">
    <citation type="submission" date="2021-02" db="EMBL/GenBank/DDBJ databases">
        <title>Streptomyces spirodelae sp. nov., isolated from duckweed.</title>
        <authorList>
            <person name="Saimee Y."/>
            <person name="Duangmal K."/>
        </authorList>
    </citation>
    <scope>NUCLEOTIDE SEQUENCE [LARGE SCALE GENOMIC DNA]</scope>
    <source>
        <strain evidence="4 5">DW4-2</strain>
    </source>
</reference>